<keyword evidence="2 3" id="KW-0040">ANK repeat</keyword>
<dbReference type="GeneID" id="110243513"/>
<dbReference type="InterPro" id="IPR002110">
    <property type="entry name" value="Ankyrin_rpt"/>
</dbReference>
<dbReference type="EnsemblMetazoa" id="XM_021049638.2">
    <property type="protein sequence ID" value="XP_020905297.1"/>
    <property type="gene ID" value="LOC110243513"/>
</dbReference>
<dbReference type="AlphaFoldDB" id="A0A913XIF8"/>
<dbReference type="PANTHER" id="PTHR24201">
    <property type="entry name" value="ANK_REP_REGION DOMAIN-CONTAINING PROTEIN"/>
    <property type="match status" value="1"/>
</dbReference>
<evidence type="ECO:0000256" key="4">
    <source>
        <dbReference type="SAM" id="MobiDB-lite"/>
    </source>
</evidence>
<feature type="repeat" description="ANK" evidence="3">
    <location>
        <begin position="132"/>
        <end position="164"/>
    </location>
</feature>
<reference evidence="5" key="1">
    <citation type="submission" date="2022-11" db="UniProtKB">
        <authorList>
            <consortium name="EnsemblMetazoa"/>
        </authorList>
    </citation>
    <scope>IDENTIFICATION</scope>
</reference>
<dbReference type="SUPFAM" id="SSF48403">
    <property type="entry name" value="Ankyrin repeat"/>
    <property type="match status" value="1"/>
</dbReference>
<feature type="repeat" description="ANK" evidence="3">
    <location>
        <begin position="99"/>
        <end position="131"/>
    </location>
</feature>
<evidence type="ECO:0000313" key="6">
    <source>
        <dbReference type="Proteomes" id="UP000887567"/>
    </source>
</evidence>
<dbReference type="OMA" id="QDQFLMW"/>
<dbReference type="Proteomes" id="UP000887567">
    <property type="component" value="Unplaced"/>
</dbReference>
<evidence type="ECO:0008006" key="7">
    <source>
        <dbReference type="Google" id="ProtNLM"/>
    </source>
</evidence>
<feature type="region of interest" description="Disordered" evidence="4">
    <location>
        <begin position="196"/>
        <end position="219"/>
    </location>
</feature>
<dbReference type="Gene3D" id="1.25.40.20">
    <property type="entry name" value="Ankyrin repeat-containing domain"/>
    <property type="match status" value="1"/>
</dbReference>
<dbReference type="KEGG" id="epa:110243513"/>
<dbReference type="InterPro" id="IPR036770">
    <property type="entry name" value="Ankyrin_rpt-contain_sf"/>
</dbReference>
<evidence type="ECO:0000256" key="2">
    <source>
        <dbReference type="ARBA" id="ARBA00023043"/>
    </source>
</evidence>
<keyword evidence="6" id="KW-1185">Reference proteome</keyword>
<dbReference type="RefSeq" id="XP_020905297.1">
    <property type="nucleotide sequence ID" value="XM_021049638.2"/>
</dbReference>
<evidence type="ECO:0000256" key="1">
    <source>
        <dbReference type="ARBA" id="ARBA00022737"/>
    </source>
</evidence>
<dbReference type="SMART" id="SM00248">
    <property type="entry name" value="ANK"/>
    <property type="match status" value="4"/>
</dbReference>
<dbReference type="OrthoDB" id="5402602at2759"/>
<organism evidence="5 6">
    <name type="scientific">Exaiptasia diaphana</name>
    <name type="common">Tropical sea anemone</name>
    <name type="synonym">Aiptasia pulchella</name>
    <dbReference type="NCBI Taxonomy" id="2652724"/>
    <lineage>
        <taxon>Eukaryota</taxon>
        <taxon>Metazoa</taxon>
        <taxon>Cnidaria</taxon>
        <taxon>Anthozoa</taxon>
        <taxon>Hexacorallia</taxon>
        <taxon>Actiniaria</taxon>
        <taxon>Aiptasiidae</taxon>
        <taxon>Exaiptasia</taxon>
    </lineage>
</organism>
<dbReference type="PANTHER" id="PTHR24201:SF17">
    <property type="entry name" value="ANKYRIN REPEAT DOMAIN-CONTAINING PROTEIN 10-LIKE ISOFORM X1"/>
    <property type="match status" value="1"/>
</dbReference>
<evidence type="ECO:0000313" key="5">
    <source>
        <dbReference type="EnsemblMetazoa" id="XP_020905297.1"/>
    </source>
</evidence>
<proteinExistence type="predicted"/>
<feature type="compositionally biased region" description="Basic and acidic residues" evidence="4">
    <location>
        <begin position="198"/>
        <end position="216"/>
    </location>
</feature>
<dbReference type="Pfam" id="PF00023">
    <property type="entry name" value="Ank"/>
    <property type="match status" value="1"/>
</dbReference>
<dbReference type="PROSITE" id="PS50088">
    <property type="entry name" value="ANK_REPEAT"/>
    <property type="match status" value="2"/>
</dbReference>
<name>A0A913XIF8_EXADI</name>
<dbReference type="Pfam" id="PF12796">
    <property type="entry name" value="Ank_2"/>
    <property type="match status" value="1"/>
</dbReference>
<dbReference type="PROSITE" id="PS50297">
    <property type="entry name" value="ANK_REP_REGION"/>
    <property type="match status" value="1"/>
</dbReference>
<accession>A0A913XIF8</accession>
<dbReference type="InterPro" id="IPR050776">
    <property type="entry name" value="Ank_Repeat/CDKN_Inhibitor"/>
</dbReference>
<protein>
    <recommendedName>
        <fullName evidence="7">Ankyrin repeat domain-containing protein 10</fullName>
    </recommendedName>
</protein>
<evidence type="ECO:0000256" key="3">
    <source>
        <dbReference type="PROSITE-ProRule" id="PRU00023"/>
    </source>
</evidence>
<keyword evidence="1" id="KW-0677">Repeat</keyword>
<sequence length="315" mass="35148">MGSEACFPTKEQLDEQILRSPWAEYPLPPLHKACRDGDVQSLLYLVIQGDRLEVFRSVNEQDQFLMWTPAHWAAYFGQLECLMRLVSCGFSLDVVDGRLKQTTAHLAAFSGNALVLDWVLQAGATADKQDSLGETAVHKAVRGGSPECLNILQNYGAAMNSVNCNLQTPMDIAHLLKMEECLHFLKSLNGFICRPAKRPRDGDSMDEQAKRPRNESHNISVNVSVSSLITNGPMPDAGHQQKLLEMMEANGQYPVVDHSMAACMNTDMQHANHVQHNSVINGDIHMDHSSHHEPKTDTMSNQMPQRCLMLCSHFQ</sequence>